<name>A0AAE3ZVD7_9ACTN</name>
<gene>
    <name evidence="1" type="ORF">J2S44_005932</name>
</gene>
<dbReference type="Pfam" id="PF10604">
    <property type="entry name" value="Polyketide_cyc2"/>
    <property type="match status" value="1"/>
</dbReference>
<dbReference type="Gene3D" id="3.30.530.20">
    <property type="match status" value="1"/>
</dbReference>
<dbReference type="EMBL" id="JAVDYC010000001">
    <property type="protein sequence ID" value="MDR7325682.1"/>
    <property type="molecule type" value="Genomic_DNA"/>
</dbReference>
<dbReference type="RefSeq" id="WP_310420606.1">
    <property type="nucleotide sequence ID" value="NZ_JAVDYC010000001.1"/>
</dbReference>
<evidence type="ECO:0000313" key="1">
    <source>
        <dbReference type="EMBL" id="MDR7325682.1"/>
    </source>
</evidence>
<dbReference type="SUPFAM" id="SSF55961">
    <property type="entry name" value="Bet v1-like"/>
    <property type="match status" value="1"/>
</dbReference>
<comment type="caution">
    <text evidence="1">The sequence shown here is derived from an EMBL/GenBank/DDBJ whole genome shotgun (WGS) entry which is preliminary data.</text>
</comment>
<accession>A0AAE3ZVD7</accession>
<protein>
    <submittedName>
        <fullName evidence="1">Uncharacterized protein YndB with AHSA1/START domain</fullName>
    </submittedName>
</protein>
<dbReference type="InterPro" id="IPR023393">
    <property type="entry name" value="START-like_dom_sf"/>
</dbReference>
<dbReference type="AlphaFoldDB" id="A0AAE3ZVD7"/>
<dbReference type="CDD" id="cd07814">
    <property type="entry name" value="SRPBCC_CalC_Aha1-like"/>
    <property type="match status" value="1"/>
</dbReference>
<dbReference type="InterPro" id="IPR019587">
    <property type="entry name" value="Polyketide_cyclase/dehydratase"/>
</dbReference>
<keyword evidence="2" id="KW-1185">Reference proteome</keyword>
<reference evidence="1 2" key="1">
    <citation type="submission" date="2023-07" db="EMBL/GenBank/DDBJ databases">
        <title>Sequencing the genomes of 1000 actinobacteria strains.</title>
        <authorList>
            <person name="Klenk H.-P."/>
        </authorList>
    </citation>
    <scope>NUCLEOTIDE SEQUENCE [LARGE SCALE GENOMIC DNA]</scope>
    <source>
        <strain evidence="1 2">DSM 44711</strain>
    </source>
</reference>
<dbReference type="Proteomes" id="UP001183629">
    <property type="component" value="Unassembled WGS sequence"/>
</dbReference>
<organism evidence="1 2">
    <name type="scientific">Catenuloplanes niger</name>
    <dbReference type="NCBI Taxonomy" id="587534"/>
    <lineage>
        <taxon>Bacteria</taxon>
        <taxon>Bacillati</taxon>
        <taxon>Actinomycetota</taxon>
        <taxon>Actinomycetes</taxon>
        <taxon>Micromonosporales</taxon>
        <taxon>Micromonosporaceae</taxon>
        <taxon>Catenuloplanes</taxon>
    </lineage>
</organism>
<proteinExistence type="predicted"/>
<evidence type="ECO:0000313" key="2">
    <source>
        <dbReference type="Proteomes" id="UP001183629"/>
    </source>
</evidence>
<sequence length="153" mass="17093">MAKVEQVIPATPKQVWAALADGWTYSDWVVGTVHIRDVDQNWPAPGSRLFHKAGPWPFSLHDGSRVLESEPERRLVLRVGLWPVGEAVVSMTLAPHGTDATHITFVEEPVAGPFKWAHTKLNDLVLHQRNRESLRRLSDVAARQKAAAEKTHS</sequence>